<dbReference type="EMBL" id="CP036266">
    <property type="protein sequence ID" value="QDT22496.1"/>
    <property type="molecule type" value="Genomic_DNA"/>
</dbReference>
<evidence type="ECO:0000313" key="2">
    <source>
        <dbReference type="EMBL" id="QDT22496.1"/>
    </source>
</evidence>
<proteinExistence type="predicted"/>
<gene>
    <name evidence="2" type="ORF">HG66A1_43040</name>
</gene>
<dbReference type="RefSeq" id="WP_145188415.1">
    <property type="nucleotide sequence ID" value="NZ_CP036266.1"/>
</dbReference>
<feature type="region of interest" description="Disordered" evidence="1">
    <location>
        <begin position="1"/>
        <end position="24"/>
    </location>
</feature>
<organism evidence="2 3">
    <name type="scientific">Gimesia chilikensis</name>
    <dbReference type="NCBI Taxonomy" id="2605989"/>
    <lineage>
        <taxon>Bacteria</taxon>
        <taxon>Pseudomonadati</taxon>
        <taxon>Planctomycetota</taxon>
        <taxon>Planctomycetia</taxon>
        <taxon>Planctomycetales</taxon>
        <taxon>Planctomycetaceae</taxon>
        <taxon>Gimesia</taxon>
    </lineage>
</organism>
<dbReference type="AlphaFoldDB" id="A0A517PSZ9"/>
<accession>A0A517PSZ9</accession>
<sequence>MTYDANQQPHDEDDFDRRREPHKSKEKAIVAEILAEHDEPEARIAAWTLQTGKCKRTFYRRLKEIEES</sequence>
<keyword evidence="3" id="KW-1185">Reference proteome</keyword>
<evidence type="ECO:0000313" key="3">
    <source>
        <dbReference type="Proteomes" id="UP000320421"/>
    </source>
</evidence>
<protein>
    <recommendedName>
        <fullName evidence="4">Helix-turn-helix domain-containing protein</fullName>
    </recommendedName>
</protein>
<evidence type="ECO:0008006" key="4">
    <source>
        <dbReference type="Google" id="ProtNLM"/>
    </source>
</evidence>
<dbReference type="Proteomes" id="UP000320421">
    <property type="component" value="Chromosome"/>
</dbReference>
<reference evidence="2 3" key="1">
    <citation type="submission" date="2019-02" db="EMBL/GenBank/DDBJ databases">
        <title>Deep-cultivation of Planctomycetes and their phenomic and genomic characterization uncovers novel biology.</title>
        <authorList>
            <person name="Wiegand S."/>
            <person name="Jogler M."/>
            <person name="Boedeker C."/>
            <person name="Pinto D."/>
            <person name="Vollmers J."/>
            <person name="Rivas-Marin E."/>
            <person name="Kohn T."/>
            <person name="Peeters S.H."/>
            <person name="Heuer A."/>
            <person name="Rast P."/>
            <person name="Oberbeckmann S."/>
            <person name="Bunk B."/>
            <person name="Jeske O."/>
            <person name="Meyerdierks A."/>
            <person name="Storesund J.E."/>
            <person name="Kallscheuer N."/>
            <person name="Luecker S."/>
            <person name="Lage O.M."/>
            <person name="Pohl T."/>
            <person name="Merkel B.J."/>
            <person name="Hornburger P."/>
            <person name="Mueller R.-W."/>
            <person name="Bruemmer F."/>
            <person name="Labrenz M."/>
            <person name="Spormann A.M."/>
            <person name="Op den Camp H."/>
            <person name="Overmann J."/>
            <person name="Amann R."/>
            <person name="Jetten M.S.M."/>
            <person name="Mascher T."/>
            <person name="Medema M.H."/>
            <person name="Devos D.P."/>
            <person name="Kaster A.-K."/>
            <person name="Ovreas L."/>
            <person name="Rohde M."/>
            <person name="Galperin M.Y."/>
            <person name="Jogler C."/>
        </authorList>
    </citation>
    <scope>NUCLEOTIDE SEQUENCE [LARGE SCALE GENOMIC DNA]</scope>
    <source>
        <strain evidence="2 3">HG66A1</strain>
    </source>
</reference>
<evidence type="ECO:0000256" key="1">
    <source>
        <dbReference type="SAM" id="MobiDB-lite"/>
    </source>
</evidence>
<name>A0A517PSZ9_9PLAN</name>